<dbReference type="AlphaFoldDB" id="A0A078FST0"/>
<evidence type="ECO:0000313" key="3">
    <source>
        <dbReference type="EMBL" id="CDY39084.1"/>
    </source>
</evidence>
<name>A0A078FST0_BRANA</name>
<reference evidence="2" key="2">
    <citation type="submission" date="2014-06" db="EMBL/GenBank/DDBJ databases">
        <authorList>
            <person name="Genoscope - CEA"/>
        </authorList>
    </citation>
    <scope>NUCLEOTIDE SEQUENCE</scope>
</reference>
<dbReference type="Proteomes" id="UP000028999">
    <property type="component" value="Unassembled WGS sequence"/>
</dbReference>
<dbReference type="PaxDb" id="3708-A0A078FST0"/>
<dbReference type="Gramene" id="CDY16136">
    <property type="protein sequence ID" value="CDY16136"/>
    <property type="gene ID" value="GSBRNA2T00090570001"/>
</dbReference>
<gene>
    <name evidence="2" type="primary">BnaA09g28700D</name>
    <name evidence="3" type="synonym">BnaA01g29720D</name>
    <name evidence="3" type="ORF">GSBRNA2T00067236001</name>
    <name evidence="2" type="ORF">GSBRNA2T00090570001</name>
</gene>
<keyword evidence="4" id="KW-1185">Reference proteome</keyword>
<reference evidence="2 4" key="1">
    <citation type="journal article" date="2014" name="Science">
        <title>Plant genetics. Early allopolyploid evolution in the post-Neolithic Brassica napus oilseed genome.</title>
        <authorList>
            <person name="Chalhoub B."/>
            <person name="Denoeud F."/>
            <person name="Liu S."/>
            <person name="Parkin I.A."/>
            <person name="Tang H."/>
            <person name="Wang X."/>
            <person name="Chiquet J."/>
            <person name="Belcram H."/>
            <person name="Tong C."/>
            <person name="Samans B."/>
            <person name="Correa M."/>
            <person name="Da Silva C."/>
            <person name="Just J."/>
            <person name="Falentin C."/>
            <person name="Koh C.S."/>
            <person name="Le Clainche I."/>
            <person name="Bernard M."/>
            <person name="Bento P."/>
            <person name="Noel B."/>
            <person name="Labadie K."/>
            <person name="Alberti A."/>
            <person name="Charles M."/>
            <person name="Arnaud D."/>
            <person name="Guo H."/>
            <person name="Daviaud C."/>
            <person name="Alamery S."/>
            <person name="Jabbari K."/>
            <person name="Zhao M."/>
            <person name="Edger P.P."/>
            <person name="Chelaifa H."/>
            <person name="Tack D."/>
            <person name="Lassalle G."/>
            <person name="Mestiri I."/>
            <person name="Schnel N."/>
            <person name="Le Paslier M.C."/>
            <person name="Fan G."/>
            <person name="Renault V."/>
            <person name="Bayer P.E."/>
            <person name="Golicz A.A."/>
            <person name="Manoli S."/>
            <person name="Lee T.H."/>
            <person name="Thi V.H."/>
            <person name="Chalabi S."/>
            <person name="Hu Q."/>
            <person name="Fan C."/>
            <person name="Tollenaere R."/>
            <person name="Lu Y."/>
            <person name="Battail C."/>
            <person name="Shen J."/>
            <person name="Sidebottom C.H."/>
            <person name="Wang X."/>
            <person name="Canaguier A."/>
            <person name="Chauveau A."/>
            <person name="Berard A."/>
            <person name="Deniot G."/>
            <person name="Guan M."/>
            <person name="Liu Z."/>
            <person name="Sun F."/>
            <person name="Lim Y.P."/>
            <person name="Lyons E."/>
            <person name="Town C.D."/>
            <person name="Bancroft I."/>
            <person name="Wang X."/>
            <person name="Meng J."/>
            <person name="Ma J."/>
            <person name="Pires J.C."/>
            <person name="King G.J."/>
            <person name="Brunel D."/>
            <person name="Delourme R."/>
            <person name="Renard M."/>
            <person name="Aury J.M."/>
            <person name="Adams K.L."/>
            <person name="Batley J."/>
            <person name="Snowdon R.J."/>
            <person name="Tost J."/>
            <person name="Edwards D."/>
            <person name="Zhou Y."/>
            <person name="Hua W."/>
            <person name="Sharpe A.G."/>
            <person name="Paterson A.H."/>
            <person name="Guan C."/>
            <person name="Wincker P."/>
        </authorList>
    </citation>
    <scope>NUCLEOTIDE SEQUENCE [LARGE SCALE GENOMIC DNA]</scope>
    <source>
        <strain evidence="4">cv. Darmor-bzh</strain>
    </source>
</reference>
<feature type="compositionally biased region" description="Polar residues" evidence="1">
    <location>
        <begin position="122"/>
        <end position="133"/>
    </location>
</feature>
<protein>
    <submittedName>
        <fullName evidence="3">BnaA01g29720D protein</fullName>
    </submittedName>
    <submittedName>
        <fullName evidence="2">BnaA09g28700D protein</fullName>
    </submittedName>
</protein>
<accession>A0A078FST0</accession>
<proteinExistence type="predicted"/>
<organism evidence="2 4">
    <name type="scientific">Brassica napus</name>
    <name type="common">Rape</name>
    <dbReference type="NCBI Taxonomy" id="3708"/>
    <lineage>
        <taxon>Eukaryota</taxon>
        <taxon>Viridiplantae</taxon>
        <taxon>Streptophyta</taxon>
        <taxon>Embryophyta</taxon>
        <taxon>Tracheophyta</taxon>
        <taxon>Spermatophyta</taxon>
        <taxon>Magnoliopsida</taxon>
        <taxon>eudicotyledons</taxon>
        <taxon>Gunneridae</taxon>
        <taxon>Pentapetalae</taxon>
        <taxon>rosids</taxon>
        <taxon>malvids</taxon>
        <taxon>Brassicales</taxon>
        <taxon>Brassicaceae</taxon>
        <taxon>Brassiceae</taxon>
        <taxon>Brassica</taxon>
    </lineage>
</organism>
<dbReference type="EMBL" id="LK032440">
    <property type="protein sequence ID" value="CDY39084.1"/>
    <property type="molecule type" value="Genomic_DNA"/>
</dbReference>
<feature type="region of interest" description="Disordered" evidence="1">
    <location>
        <begin position="108"/>
        <end position="133"/>
    </location>
</feature>
<dbReference type="Gramene" id="CDY39084">
    <property type="protein sequence ID" value="CDY39084"/>
    <property type="gene ID" value="GSBRNA2T00067236001"/>
</dbReference>
<evidence type="ECO:0000313" key="2">
    <source>
        <dbReference type="EMBL" id="CDY16136.1"/>
    </source>
</evidence>
<evidence type="ECO:0000256" key="1">
    <source>
        <dbReference type="SAM" id="MobiDB-lite"/>
    </source>
</evidence>
<dbReference type="EMBL" id="LK032061">
    <property type="protein sequence ID" value="CDY16136.1"/>
    <property type="molecule type" value="Genomic_DNA"/>
</dbReference>
<sequence length="133" mass="15184">MVLVPVPRSLEFVDEHLVGFPMVALQEEYLVGLEELREEDSRLEGRVLQSERQRIRRHSKVAEEPWSTKEQQNRRCHDTVATKLSFEMEESQVNPCQKKEMREITCEDGSPLPEAAGDVSAVTDSSIVEESLS</sequence>
<evidence type="ECO:0000313" key="4">
    <source>
        <dbReference type="Proteomes" id="UP000028999"/>
    </source>
</evidence>